<evidence type="ECO:0000313" key="3">
    <source>
        <dbReference type="Proteomes" id="UP000016587"/>
    </source>
</evidence>
<reference evidence="3" key="2">
    <citation type="submission" date="2013-07" db="EMBL/GenBank/DDBJ databases">
        <authorList>
            <person name="Morais-Silva F.O."/>
            <person name="Rezende A.M."/>
            <person name="Pimentel C."/>
            <person name="Resende D.M."/>
            <person name="Santos C.I."/>
            <person name="Clemente C."/>
            <person name="de Oliveira L.M."/>
            <person name="da Silva S.M."/>
            <person name="Costa D.A."/>
            <person name="Varela-Raposo A."/>
            <person name="Horacio E.C.A."/>
            <person name="Matos M."/>
            <person name="Flores O."/>
            <person name="Ruiz J.C."/>
            <person name="Rodrigues-Pousada C."/>
        </authorList>
    </citation>
    <scope>NUCLEOTIDE SEQUENCE [LARGE SCALE GENOMIC DNA]</scope>
    <source>
        <strain evidence="3">ATCC 19364 / DSM 1382 / NCIMB 9332 / VKM B-1759</strain>
    </source>
</reference>
<accession>T2GAY0</accession>
<dbReference type="STRING" id="1121448.DGI_1442"/>
<keyword evidence="1" id="KW-0812">Transmembrane</keyword>
<dbReference type="OrthoDB" id="5458239at2"/>
<dbReference type="HOGENOM" id="CLU_1934631_0_0_7"/>
<proteinExistence type="predicted"/>
<dbReference type="Proteomes" id="UP000016587">
    <property type="component" value="Chromosome"/>
</dbReference>
<dbReference type="PATRIC" id="fig|1121448.10.peg.1439"/>
<keyword evidence="1" id="KW-1133">Transmembrane helix</keyword>
<feature type="transmembrane region" description="Helical" evidence="1">
    <location>
        <begin position="97"/>
        <end position="117"/>
    </location>
</feature>
<dbReference type="EMBL" id="CP006585">
    <property type="protein sequence ID" value="AGW13286.1"/>
    <property type="molecule type" value="Genomic_DNA"/>
</dbReference>
<keyword evidence="3" id="KW-1185">Reference proteome</keyword>
<name>T2GAY0_MEGG1</name>
<feature type="transmembrane region" description="Helical" evidence="1">
    <location>
        <begin position="38"/>
        <end position="57"/>
    </location>
</feature>
<gene>
    <name evidence="2" type="ORF">DGI_1442</name>
</gene>
<reference evidence="2 3" key="1">
    <citation type="journal article" date="2013" name="J. Bacteriol.">
        <title>Roles of HynAB and Ech, the only two hydrogenases found in the model sulfate reducer Desulfovibrio gigas.</title>
        <authorList>
            <person name="Morais-Silva F.O."/>
            <person name="Santos C.I."/>
            <person name="Rodrigues R."/>
            <person name="Pereira I.A."/>
            <person name="Rodrigues-Pousada C."/>
        </authorList>
    </citation>
    <scope>NUCLEOTIDE SEQUENCE [LARGE SCALE GENOMIC DNA]</scope>
    <source>
        <strain evidence="3">ATCC 19364 / DSM 1382 / NCIMB 9332 / VKM B-1759</strain>
    </source>
</reference>
<sequence>MLNYLLYIPLGLVYAAVWTSFGQHVLRYFDKEIPFDQHYWVVWGLWLAVPAVVCAVIEKLASIATLREHESLFDTGPITSIVETVAQGVPAFFRGSMYAFGIIILNLMAASLLQTNLVRDIIVSLGLPLP</sequence>
<dbReference type="AlphaFoldDB" id="T2GAY0"/>
<organism evidence="2 3">
    <name type="scientific">Megalodesulfovibrio gigas (strain ATCC 19364 / DSM 1382 / NCIMB 9332 / VKM B-1759)</name>
    <name type="common">Desulfovibrio gigas</name>
    <dbReference type="NCBI Taxonomy" id="1121448"/>
    <lineage>
        <taxon>Bacteria</taxon>
        <taxon>Pseudomonadati</taxon>
        <taxon>Thermodesulfobacteriota</taxon>
        <taxon>Desulfovibrionia</taxon>
        <taxon>Desulfovibrionales</taxon>
        <taxon>Desulfovibrionaceae</taxon>
        <taxon>Megalodesulfovibrio</taxon>
    </lineage>
</organism>
<protein>
    <submittedName>
        <fullName evidence="2">Uncharacterized protein</fullName>
    </submittedName>
</protein>
<keyword evidence="1" id="KW-0472">Membrane</keyword>
<dbReference type="RefSeq" id="WP_021760089.1">
    <property type="nucleotide sequence ID" value="NC_022444.1"/>
</dbReference>
<dbReference type="KEGG" id="dgg:DGI_1442"/>
<evidence type="ECO:0000313" key="2">
    <source>
        <dbReference type="EMBL" id="AGW13286.1"/>
    </source>
</evidence>
<evidence type="ECO:0000256" key="1">
    <source>
        <dbReference type="SAM" id="Phobius"/>
    </source>
</evidence>